<dbReference type="Gene3D" id="3.90.120.10">
    <property type="entry name" value="DNA Methylase, subunit A, domain 2"/>
    <property type="match status" value="1"/>
</dbReference>
<dbReference type="PROSITE" id="PS51679">
    <property type="entry name" value="SAM_MT_C5"/>
    <property type="match status" value="1"/>
</dbReference>
<evidence type="ECO:0000256" key="2">
    <source>
        <dbReference type="ARBA" id="ARBA00022603"/>
    </source>
</evidence>
<dbReference type="Gene3D" id="3.40.50.150">
    <property type="entry name" value="Vaccinia Virus protein VP39"/>
    <property type="match status" value="1"/>
</dbReference>
<evidence type="ECO:0000313" key="6">
    <source>
        <dbReference type="EMBL" id="KAL2057919.1"/>
    </source>
</evidence>
<proteinExistence type="inferred from homology"/>
<dbReference type="EMBL" id="JBHFEH010000003">
    <property type="protein sequence ID" value="KAL2057919.1"/>
    <property type="molecule type" value="Genomic_DNA"/>
</dbReference>
<evidence type="ECO:0000256" key="3">
    <source>
        <dbReference type="ARBA" id="ARBA00022679"/>
    </source>
</evidence>
<dbReference type="PRINTS" id="PR00105">
    <property type="entry name" value="C5METTRFRASE"/>
</dbReference>
<dbReference type="SUPFAM" id="SSF53335">
    <property type="entry name" value="S-adenosyl-L-methionine-dependent methyltransferases"/>
    <property type="match status" value="1"/>
</dbReference>
<keyword evidence="3 5" id="KW-0808">Transferase</keyword>
<dbReference type="InterPro" id="IPR001525">
    <property type="entry name" value="C5_MeTfrase"/>
</dbReference>
<comment type="similarity">
    <text evidence="5">Belongs to the class I-like SAM-binding methyltransferase superfamily. C5-methyltransferase family.</text>
</comment>
<evidence type="ECO:0000313" key="7">
    <source>
        <dbReference type="Proteomes" id="UP001590951"/>
    </source>
</evidence>
<evidence type="ECO:0000256" key="4">
    <source>
        <dbReference type="ARBA" id="ARBA00022691"/>
    </source>
</evidence>
<keyword evidence="7" id="KW-1185">Reference proteome</keyword>
<reference evidence="6 7" key="1">
    <citation type="submission" date="2024-09" db="EMBL/GenBank/DDBJ databases">
        <title>Rethinking Asexuality: The Enigmatic Case of Functional Sexual Genes in Lepraria (Stereocaulaceae).</title>
        <authorList>
            <person name="Doellman M."/>
            <person name="Sun Y."/>
            <person name="Barcenas-Pena A."/>
            <person name="Lumbsch H.T."/>
            <person name="Grewe F."/>
        </authorList>
    </citation>
    <scope>NUCLEOTIDE SEQUENCE [LARGE SCALE GENOMIC DNA]</scope>
    <source>
        <strain evidence="6 7">Grewe 0041</strain>
    </source>
</reference>
<protein>
    <recommendedName>
        <fullName evidence="1">DNA (cytosine-5-)-methyltransferase</fullName>
        <ecNumber evidence="1">2.1.1.37</ecNumber>
    </recommendedName>
</protein>
<gene>
    <name evidence="6" type="ORF">ABVK25_001536</name>
</gene>
<feature type="active site" evidence="5">
    <location>
        <position position="391"/>
    </location>
</feature>
<dbReference type="PANTHER" id="PTHR10629">
    <property type="entry name" value="CYTOSINE-SPECIFIC METHYLTRANSFERASE"/>
    <property type="match status" value="1"/>
</dbReference>
<comment type="caution">
    <text evidence="6">The sequence shown here is derived from an EMBL/GenBank/DDBJ whole genome shotgun (WGS) entry which is preliminary data.</text>
</comment>
<dbReference type="InterPro" id="IPR050390">
    <property type="entry name" value="C5-Methyltransferase"/>
</dbReference>
<keyword evidence="4 5" id="KW-0949">S-adenosyl-L-methionine</keyword>
<name>A0ABR4BMC9_9LECA</name>
<dbReference type="PANTHER" id="PTHR10629:SF52">
    <property type="entry name" value="DNA (CYTOSINE-5)-METHYLTRANSFERASE 1"/>
    <property type="match status" value="1"/>
</dbReference>
<evidence type="ECO:0000256" key="5">
    <source>
        <dbReference type="PROSITE-ProRule" id="PRU01016"/>
    </source>
</evidence>
<organism evidence="6 7">
    <name type="scientific">Lepraria finkii</name>
    <dbReference type="NCBI Taxonomy" id="1340010"/>
    <lineage>
        <taxon>Eukaryota</taxon>
        <taxon>Fungi</taxon>
        <taxon>Dikarya</taxon>
        <taxon>Ascomycota</taxon>
        <taxon>Pezizomycotina</taxon>
        <taxon>Lecanoromycetes</taxon>
        <taxon>OSLEUM clade</taxon>
        <taxon>Lecanoromycetidae</taxon>
        <taxon>Lecanorales</taxon>
        <taxon>Lecanorineae</taxon>
        <taxon>Stereocaulaceae</taxon>
        <taxon>Lepraria</taxon>
    </lineage>
</organism>
<dbReference type="InterPro" id="IPR029063">
    <property type="entry name" value="SAM-dependent_MTases_sf"/>
</dbReference>
<dbReference type="Pfam" id="PF00145">
    <property type="entry name" value="DNA_methylase"/>
    <property type="match status" value="2"/>
</dbReference>
<dbReference type="EC" id="2.1.1.37" evidence="1"/>
<dbReference type="Proteomes" id="UP001590951">
    <property type="component" value="Unassembled WGS sequence"/>
</dbReference>
<accession>A0ABR4BMC9</accession>
<keyword evidence="2 5" id="KW-0489">Methyltransferase</keyword>
<sequence length="621" mass="70462">MASGPERTDSLLFKFDNGHVNSVNLDSDSGDDSDGTLLGDEFDDAFVTITPEAKWKPTQHITAPQKNVKELSSFSSDNRTLKPGKTVELRDGDFLRITALTQLRITTEVTLKGFRFRRNRALGGLLEFKRNEVTMLLKFDESDPRDILAQSVEIVKLKEVVKVRELVKTNRPFPTMSFRESDPTVMRQSRERSKEQVNAYIMAHSRLVCRWKQLLVNKNEGYLERLRFDEADEGYGAEDTQLRFDFRGETEKGGSCPDWLDGEKDFDQRARLNSKNLDPLHFHRHAQSLQGDAMDLTADGVVDLTVDDNTKLNATRRYTIGDGFCGAGGVSMGAKGAGLRVDWGFDYDPAAIDSYKRNFYGTRCEATAAHEFVTVLKDDFKVDILHLSPPCQPFSPIHVWQGQNDEMNEATFLAVGDIVQKVKPRIVTLEETFGLTRTADVLPWFRNMIEMFTKVGFSIRWKVFNLADFGLPQPRKRLFIFASCPGEILPDFPDRTHCKATDLHLLPHLSRFTTVNDAIARIPRGFPLHNPDQMQRHNRPPYPADLPLRNCITTQGSMNCHPSGKRNFTPRELACLQGFPLEHQFGHMRTRKQIGNAVPPIVAKVFFEQIKRALRKADGLA</sequence>
<evidence type="ECO:0000256" key="1">
    <source>
        <dbReference type="ARBA" id="ARBA00011975"/>
    </source>
</evidence>